<dbReference type="SUPFAM" id="SSF51306">
    <property type="entry name" value="LexA/Signal peptidase"/>
    <property type="match status" value="1"/>
</dbReference>
<dbReference type="RefSeq" id="WP_101474907.1">
    <property type="nucleotide sequence ID" value="NZ_CP060637.1"/>
</dbReference>
<dbReference type="InterPro" id="IPR036286">
    <property type="entry name" value="LexA/Signal_pep-like_sf"/>
</dbReference>
<reference evidence="1 2" key="1">
    <citation type="submission" date="2020-08" db="EMBL/GenBank/DDBJ databases">
        <authorList>
            <person name="Liu C."/>
            <person name="Sun Q."/>
        </authorList>
    </citation>
    <scope>NUCLEOTIDE SEQUENCE [LARGE SCALE GENOMIC DNA]</scope>
    <source>
        <strain evidence="1 2">NSJ-57</strain>
    </source>
</reference>
<dbReference type="KEGG" id="fho:H9Q81_02565"/>
<sequence length="206" mass="23541">MKLSYDQMNKLGFLLETERSKQKLTLEEIKNKLYNLGVLVEIKDIENLEKAKITNVGPLLLNGLCKIYNLNLLDVLENIGFLDNPKDNTINNKIKIYNSLPLAIEFPAHFIDEINLKLNSHDEIFGLKHKSNNSIIFIKKTNDITSGQKGAFKYKDEYYLRNKLEVSSGQVLLLEDDPNDDPVFITDKTDMKTLGKVIGILNIIDK</sequence>
<dbReference type="Proteomes" id="UP000515913">
    <property type="component" value="Chromosome"/>
</dbReference>
<accession>A0A7G9GY59</accession>
<organism evidence="1 2">
    <name type="scientific">Fusobacterium hominis</name>
    <dbReference type="NCBI Taxonomy" id="2764326"/>
    <lineage>
        <taxon>Bacteria</taxon>
        <taxon>Fusobacteriati</taxon>
        <taxon>Fusobacteriota</taxon>
        <taxon>Fusobacteriia</taxon>
        <taxon>Fusobacteriales</taxon>
        <taxon>Fusobacteriaceae</taxon>
        <taxon>Fusobacterium</taxon>
    </lineage>
</organism>
<dbReference type="AlphaFoldDB" id="A0A7G9GY59"/>
<name>A0A7G9GY59_9FUSO</name>
<dbReference type="EMBL" id="CP060637">
    <property type="protein sequence ID" value="QNM15741.1"/>
    <property type="molecule type" value="Genomic_DNA"/>
</dbReference>
<evidence type="ECO:0000313" key="2">
    <source>
        <dbReference type="Proteomes" id="UP000515913"/>
    </source>
</evidence>
<keyword evidence="2" id="KW-1185">Reference proteome</keyword>
<evidence type="ECO:0000313" key="1">
    <source>
        <dbReference type="EMBL" id="QNM15741.1"/>
    </source>
</evidence>
<gene>
    <name evidence="1" type="ORF">H9Q81_02565</name>
</gene>
<protein>
    <submittedName>
        <fullName evidence="1">Uncharacterized protein</fullName>
    </submittedName>
</protein>
<proteinExistence type="predicted"/>
<dbReference type="Gene3D" id="2.10.109.10">
    <property type="entry name" value="Umud Fragment, subunit A"/>
    <property type="match status" value="1"/>
</dbReference>